<dbReference type="eggNOG" id="COG3118">
    <property type="taxonomic scope" value="Bacteria"/>
</dbReference>
<protein>
    <submittedName>
        <fullName evidence="11">Putative peptide signal</fullName>
    </submittedName>
</protein>
<feature type="domain" description="Surface lipoprotein assembly modifier N-terminal TPR repeats region" evidence="10">
    <location>
        <begin position="70"/>
        <end position="164"/>
    </location>
</feature>
<organism evidence="11 12">
    <name type="scientific">Vibrio sinaloensis DSM 21326</name>
    <dbReference type="NCBI Taxonomy" id="945550"/>
    <lineage>
        <taxon>Bacteria</taxon>
        <taxon>Pseudomonadati</taxon>
        <taxon>Pseudomonadota</taxon>
        <taxon>Gammaproteobacteria</taxon>
        <taxon>Vibrionales</taxon>
        <taxon>Vibrionaceae</taxon>
        <taxon>Vibrio</taxon>
        <taxon>Vibrio oreintalis group</taxon>
    </lineage>
</organism>
<evidence type="ECO:0000256" key="2">
    <source>
        <dbReference type="ARBA" id="ARBA00022452"/>
    </source>
</evidence>
<evidence type="ECO:0000256" key="8">
    <source>
        <dbReference type="SAM" id="MobiDB-lite"/>
    </source>
</evidence>
<accession>E8M5P7</accession>
<keyword evidence="3" id="KW-0812">Transmembrane</keyword>
<reference evidence="11 12" key="1">
    <citation type="journal article" date="2012" name="Int. J. Syst. Evol. Microbiol.">
        <title>Vibrio caribbeanicus sp. nov., isolated from the marine sponge Scleritoderma cyanea.</title>
        <authorList>
            <person name="Hoffmann M."/>
            <person name="Monday S.R."/>
            <person name="Allard M.W."/>
            <person name="Strain E.A."/>
            <person name="Whittaker P."/>
            <person name="Naum M."/>
            <person name="McCarthy P.J."/>
            <person name="Lopez J.V."/>
            <person name="Fischer M."/>
            <person name="Brown E.W."/>
        </authorList>
    </citation>
    <scope>NUCLEOTIDE SEQUENCE [LARGE SCALE GENOMIC DNA]</scope>
    <source>
        <strain evidence="12">DSMZ 21326</strain>
    </source>
</reference>
<evidence type="ECO:0000256" key="5">
    <source>
        <dbReference type="ARBA" id="ARBA00023136"/>
    </source>
</evidence>
<dbReference type="Pfam" id="PF24575">
    <property type="entry name" value="TPR_Slam"/>
    <property type="match status" value="1"/>
</dbReference>
<gene>
    <name evidence="11" type="ORF">VISI1226_15948</name>
</gene>
<dbReference type="Proteomes" id="UP000006228">
    <property type="component" value="Unassembled WGS sequence"/>
</dbReference>
<dbReference type="Gene3D" id="1.25.40.10">
    <property type="entry name" value="Tetratricopeptide repeat domain"/>
    <property type="match status" value="1"/>
</dbReference>
<sequence length="490" mass="56229">MTRHYTTSLLMLCSIPFSTHLYADAQDTRLRIEQQDALTAQKKESKILEEEREKEQANTQPATPLNIDLNDPNQVAQALYLSVKNQQWDSVEDLLDLYRQFEHADPLLVHYAQGGVYRVKGELTKAEQEYTALLVYQADFLPAKLELARVLFENNKNSDAQSLFDEIALALPADNPRSEGVRKTIDAFTLALNTRDAWSGSFSLGPSFNDNLNSSSESYTCLLRDNVGQCIIDRVTPDKERAYGLDYEASLNKRFSLSGHHGIVVQGQTYGSQYRHHEDYNENTSRIALGYSYHSQAHRISLSPQFEYNGFGGKTLYLGSAVKVDWLATLNRQSAIKFETKAEYQDYLPKQLHYQSDWQFSSLATIWYQTSNKWLLFGGVDWTDKRNKQSVHAYQVVGARVGVNKSIDSLIDASLFASFRDRRYQAFSALLDEKRHDQEQNYTLILSSPVFNFYGITPSLSWTHKRVESNVDWLYTYQQNEVSLKLVKRF</sequence>
<dbReference type="AlphaFoldDB" id="E8M5P7"/>
<evidence type="ECO:0000256" key="4">
    <source>
        <dbReference type="ARBA" id="ARBA00022729"/>
    </source>
</evidence>
<keyword evidence="6" id="KW-0998">Cell outer membrane</keyword>
<dbReference type="GeneID" id="95568929"/>
<dbReference type="InterPro" id="IPR057556">
    <property type="entry name" value="TPR_Slam"/>
</dbReference>
<dbReference type="InterPro" id="IPR007655">
    <property type="entry name" value="Slam_C"/>
</dbReference>
<keyword evidence="2" id="KW-1134">Transmembrane beta strand</keyword>
<name>E8M5P7_PHOS4</name>
<dbReference type="Pfam" id="PF04575">
    <property type="entry name" value="SlipAM"/>
    <property type="match status" value="1"/>
</dbReference>
<keyword evidence="5" id="KW-0472">Membrane</keyword>
<feature type="region of interest" description="Disordered" evidence="8">
    <location>
        <begin position="42"/>
        <end position="68"/>
    </location>
</feature>
<comment type="subcellular location">
    <subcellularLocation>
        <location evidence="1">Cell outer membrane</location>
        <topology evidence="1">Multi-pass membrane protein</topology>
    </subcellularLocation>
</comment>
<evidence type="ECO:0000256" key="7">
    <source>
        <dbReference type="ARBA" id="ARBA00023609"/>
    </source>
</evidence>
<feature type="compositionally biased region" description="Basic and acidic residues" evidence="8">
    <location>
        <begin position="42"/>
        <end position="56"/>
    </location>
</feature>
<evidence type="ECO:0000256" key="3">
    <source>
        <dbReference type="ARBA" id="ARBA00022692"/>
    </source>
</evidence>
<comment type="similarity">
    <text evidence="7">Belongs to the Slam family.</text>
</comment>
<dbReference type="SUPFAM" id="SSF48452">
    <property type="entry name" value="TPR-like"/>
    <property type="match status" value="1"/>
</dbReference>
<evidence type="ECO:0000313" key="11">
    <source>
        <dbReference type="EMBL" id="EGA70619.1"/>
    </source>
</evidence>
<dbReference type="OrthoDB" id="7525402at2"/>
<dbReference type="EMBL" id="AEVT01000057">
    <property type="protein sequence ID" value="EGA70619.1"/>
    <property type="molecule type" value="Genomic_DNA"/>
</dbReference>
<evidence type="ECO:0000256" key="6">
    <source>
        <dbReference type="ARBA" id="ARBA00023237"/>
    </source>
</evidence>
<dbReference type="RefSeq" id="WP_008076145.1">
    <property type="nucleotide sequence ID" value="NZ_AEVT01000057.1"/>
</dbReference>
<evidence type="ECO:0000259" key="9">
    <source>
        <dbReference type="Pfam" id="PF04575"/>
    </source>
</evidence>
<feature type="domain" description="Surface lipoprotein assembly modifier C-terminal" evidence="9">
    <location>
        <begin position="198"/>
        <end position="490"/>
    </location>
</feature>
<evidence type="ECO:0000259" key="10">
    <source>
        <dbReference type="Pfam" id="PF24575"/>
    </source>
</evidence>
<evidence type="ECO:0000256" key="1">
    <source>
        <dbReference type="ARBA" id="ARBA00004571"/>
    </source>
</evidence>
<keyword evidence="4" id="KW-0732">Signal</keyword>
<comment type="caution">
    <text evidence="11">The sequence shown here is derived from an EMBL/GenBank/DDBJ whole genome shotgun (WGS) entry which is preliminary data.</text>
</comment>
<evidence type="ECO:0000313" key="12">
    <source>
        <dbReference type="Proteomes" id="UP000006228"/>
    </source>
</evidence>
<dbReference type="InterPro" id="IPR011990">
    <property type="entry name" value="TPR-like_helical_dom_sf"/>
</dbReference>
<dbReference type="GO" id="GO:0009279">
    <property type="term" value="C:cell outer membrane"/>
    <property type="evidence" value="ECO:0007669"/>
    <property type="project" value="UniProtKB-SubCell"/>
</dbReference>
<proteinExistence type="inferred from homology"/>